<dbReference type="Proteomes" id="UP001642484">
    <property type="component" value="Unassembled WGS sequence"/>
</dbReference>
<keyword evidence="4" id="KW-1185">Reference proteome</keyword>
<feature type="compositionally biased region" description="Polar residues" evidence="2">
    <location>
        <begin position="210"/>
        <end position="219"/>
    </location>
</feature>
<feature type="compositionally biased region" description="Low complexity" evidence="2">
    <location>
        <begin position="250"/>
        <end position="277"/>
    </location>
</feature>
<name>A0ABP0JXT9_9DINO</name>
<feature type="compositionally biased region" description="Low complexity" evidence="2">
    <location>
        <begin position="113"/>
        <end position="126"/>
    </location>
</feature>
<evidence type="ECO:0000313" key="4">
    <source>
        <dbReference type="Proteomes" id="UP001642484"/>
    </source>
</evidence>
<proteinExistence type="predicted"/>
<feature type="region of interest" description="Disordered" evidence="2">
    <location>
        <begin position="437"/>
        <end position="465"/>
    </location>
</feature>
<feature type="region of interest" description="Disordered" evidence="2">
    <location>
        <begin position="400"/>
        <end position="423"/>
    </location>
</feature>
<comment type="caution">
    <text evidence="3">The sequence shown here is derived from an EMBL/GenBank/DDBJ whole genome shotgun (WGS) entry which is preliminary data.</text>
</comment>
<sequence>MVEENEKLRREDKENRLKNLKQVNALQLMARTLQGQVDVNEAQIKEQGLQEEENEAEKEVMHEKLALQTEALRITSMRLQDALQRHDNEALRNQQEINALKLQLAMERKKTASFGASAASASSSSSLDREDGMQEDAAEFLEQRVNDLQEERNLLIGKMEINQVQFQLQLEELHREYALKMQEQQERFMDQIAALRTQLDLQHIPASITSLQEASSSHPTLRDEGPALNWSPSVTSSSQEGLEAASDMDSGPAPRTTSTPTRSVVSSGTDSGTDDSSGAVRSLIWRILNVLPNVAALMCSMDAVIIQDVTRRVGILLGQGTTLIGKSVYTLVKEKNVMSLQRTIMANKPPEDTEFKLQTLSLARHELEVPGHRPVDAFVAAVHLPGHVLLLLVEQPSEKGHQRSVASSDVCPSDSISVGHKRPQIVNSEVQRTKLRASFFSSRRSATRDETKSDSSSSPRSSNVR</sequence>
<feature type="compositionally biased region" description="Low complexity" evidence="2">
    <location>
        <begin position="454"/>
        <end position="465"/>
    </location>
</feature>
<keyword evidence="1" id="KW-0175">Coiled coil</keyword>
<evidence type="ECO:0000256" key="1">
    <source>
        <dbReference type="SAM" id="Coils"/>
    </source>
</evidence>
<evidence type="ECO:0000256" key="2">
    <source>
        <dbReference type="SAM" id="MobiDB-lite"/>
    </source>
</evidence>
<feature type="region of interest" description="Disordered" evidence="2">
    <location>
        <begin position="113"/>
        <end position="134"/>
    </location>
</feature>
<protein>
    <submittedName>
        <fullName evidence="3">Uncharacterized protein</fullName>
    </submittedName>
</protein>
<gene>
    <name evidence="3" type="ORF">CCMP2556_LOCUS13613</name>
</gene>
<organism evidence="3 4">
    <name type="scientific">Durusdinium trenchii</name>
    <dbReference type="NCBI Taxonomy" id="1381693"/>
    <lineage>
        <taxon>Eukaryota</taxon>
        <taxon>Sar</taxon>
        <taxon>Alveolata</taxon>
        <taxon>Dinophyceae</taxon>
        <taxon>Suessiales</taxon>
        <taxon>Symbiodiniaceae</taxon>
        <taxon>Durusdinium</taxon>
    </lineage>
</organism>
<feature type="coiled-coil region" evidence="1">
    <location>
        <begin position="3"/>
        <end position="59"/>
    </location>
</feature>
<feature type="compositionally biased region" description="Polar residues" evidence="2">
    <location>
        <begin position="230"/>
        <end position="240"/>
    </location>
</feature>
<reference evidence="3 4" key="1">
    <citation type="submission" date="2024-02" db="EMBL/GenBank/DDBJ databases">
        <authorList>
            <person name="Chen Y."/>
            <person name="Shah S."/>
            <person name="Dougan E. K."/>
            <person name="Thang M."/>
            <person name="Chan C."/>
        </authorList>
    </citation>
    <scope>NUCLEOTIDE SEQUENCE [LARGE SCALE GENOMIC DNA]</scope>
</reference>
<dbReference type="EMBL" id="CAXAMN010006814">
    <property type="protein sequence ID" value="CAK9019305.1"/>
    <property type="molecule type" value="Genomic_DNA"/>
</dbReference>
<evidence type="ECO:0000313" key="3">
    <source>
        <dbReference type="EMBL" id="CAK9019305.1"/>
    </source>
</evidence>
<feature type="region of interest" description="Disordered" evidence="2">
    <location>
        <begin position="210"/>
        <end position="277"/>
    </location>
</feature>
<accession>A0ABP0JXT9</accession>